<dbReference type="InterPro" id="IPR009057">
    <property type="entry name" value="Homeodomain-like_sf"/>
</dbReference>
<dbReference type="EMBL" id="CP023004">
    <property type="protein sequence ID" value="AWI08212.1"/>
    <property type="molecule type" value="Genomic_DNA"/>
</dbReference>
<keyword evidence="2 4" id="KW-0238">DNA-binding</keyword>
<dbReference type="KEGG" id="elut:CKA38_02070"/>
<evidence type="ECO:0000313" key="8">
    <source>
        <dbReference type="Proteomes" id="UP000244896"/>
    </source>
</evidence>
<dbReference type="OrthoDB" id="9814703at2"/>
<evidence type="ECO:0000256" key="5">
    <source>
        <dbReference type="SAM" id="MobiDB-lite"/>
    </source>
</evidence>
<keyword evidence="8" id="KW-1185">Reference proteome</keyword>
<dbReference type="PANTHER" id="PTHR47506">
    <property type="entry name" value="TRANSCRIPTIONAL REGULATORY PROTEIN"/>
    <property type="match status" value="1"/>
</dbReference>
<name>A0A2U8E0V3_9BACT</name>
<dbReference type="PANTHER" id="PTHR47506:SF1">
    <property type="entry name" value="HTH-TYPE TRANSCRIPTIONAL REGULATOR YJDC"/>
    <property type="match status" value="1"/>
</dbReference>
<dbReference type="Pfam" id="PF16925">
    <property type="entry name" value="TetR_C_13"/>
    <property type="match status" value="1"/>
</dbReference>
<keyword evidence="1" id="KW-0805">Transcription regulation</keyword>
<dbReference type="InterPro" id="IPR036271">
    <property type="entry name" value="Tet_transcr_reg_TetR-rel_C_sf"/>
</dbReference>
<feature type="region of interest" description="Disordered" evidence="5">
    <location>
        <begin position="198"/>
        <end position="224"/>
    </location>
</feature>
<dbReference type="RefSeq" id="WP_108824017.1">
    <property type="nucleotide sequence ID" value="NZ_CP023004.1"/>
</dbReference>
<dbReference type="InterPro" id="IPR001647">
    <property type="entry name" value="HTH_TetR"/>
</dbReference>
<proteinExistence type="predicted"/>
<dbReference type="Pfam" id="PF00440">
    <property type="entry name" value="TetR_N"/>
    <property type="match status" value="1"/>
</dbReference>
<dbReference type="PRINTS" id="PR00455">
    <property type="entry name" value="HTHTETR"/>
</dbReference>
<evidence type="ECO:0000256" key="2">
    <source>
        <dbReference type="ARBA" id="ARBA00023125"/>
    </source>
</evidence>
<evidence type="ECO:0000313" key="7">
    <source>
        <dbReference type="EMBL" id="AWI08212.1"/>
    </source>
</evidence>
<keyword evidence="3" id="KW-0804">Transcription</keyword>
<gene>
    <name evidence="7" type="ORF">CKA38_02070</name>
</gene>
<sequence>MGRTSNADQRLMDAALSLIWERSYGAITIDDICRKAEVKKGSFYYFFDSKADLAVAALDRYWSERKPLWDSQFSSTLAPMQRIRAHCDEVYRQQSATKERTGRVLGCPFCTLGSEICKQDETIRGKICEILDNKSKYWESAISDAQREGLVGPGNIAEKVQNAEAYFEGLLAQARLHNDAEMLASLGDKVCEHILARDDSSAGEARPPSVPRDVEPEEFDSTKY</sequence>
<reference evidence="7 8" key="1">
    <citation type="journal article" date="2018" name="Syst. Appl. Microbiol.">
        <title>Ereboglobus luteus gen. nov. sp. nov. from cockroach guts, and new insights into the oxygen relationship of the genera Opitutus and Didymococcus (Verrucomicrobia: Opitutaceae).</title>
        <authorList>
            <person name="Tegtmeier D."/>
            <person name="Belitz A."/>
            <person name="Radek R."/>
            <person name="Heimerl T."/>
            <person name="Brune A."/>
        </authorList>
    </citation>
    <scope>NUCLEOTIDE SEQUENCE [LARGE SCALE GENOMIC DNA]</scope>
    <source>
        <strain evidence="7 8">Ho45</strain>
    </source>
</reference>
<dbReference type="Gene3D" id="1.10.357.10">
    <property type="entry name" value="Tetracycline Repressor, domain 2"/>
    <property type="match status" value="1"/>
</dbReference>
<dbReference type="Proteomes" id="UP000244896">
    <property type="component" value="Chromosome"/>
</dbReference>
<accession>A0A2U8E0V3</accession>
<feature type="compositionally biased region" description="Acidic residues" evidence="5">
    <location>
        <begin position="215"/>
        <end position="224"/>
    </location>
</feature>
<dbReference type="PROSITE" id="PS50977">
    <property type="entry name" value="HTH_TETR_2"/>
    <property type="match status" value="1"/>
</dbReference>
<evidence type="ECO:0000256" key="3">
    <source>
        <dbReference type="ARBA" id="ARBA00023163"/>
    </source>
</evidence>
<protein>
    <recommendedName>
        <fullName evidence="6">HTH tetR-type domain-containing protein</fullName>
    </recommendedName>
</protein>
<evidence type="ECO:0000256" key="4">
    <source>
        <dbReference type="PROSITE-ProRule" id="PRU00335"/>
    </source>
</evidence>
<feature type="domain" description="HTH tetR-type" evidence="6">
    <location>
        <begin position="5"/>
        <end position="65"/>
    </location>
</feature>
<dbReference type="GO" id="GO:0003677">
    <property type="term" value="F:DNA binding"/>
    <property type="evidence" value="ECO:0007669"/>
    <property type="project" value="UniProtKB-UniRule"/>
</dbReference>
<dbReference type="AlphaFoldDB" id="A0A2U8E0V3"/>
<dbReference type="InterPro" id="IPR011075">
    <property type="entry name" value="TetR_C"/>
</dbReference>
<evidence type="ECO:0000256" key="1">
    <source>
        <dbReference type="ARBA" id="ARBA00023015"/>
    </source>
</evidence>
<feature type="DNA-binding region" description="H-T-H motif" evidence="4">
    <location>
        <begin position="28"/>
        <end position="47"/>
    </location>
</feature>
<organism evidence="7 8">
    <name type="scientific">Ereboglobus luteus</name>
    <dbReference type="NCBI Taxonomy" id="1796921"/>
    <lineage>
        <taxon>Bacteria</taxon>
        <taxon>Pseudomonadati</taxon>
        <taxon>Verrucomicrobiota</taxon>
        <taxon>Opitutia</taxon>
        <taxon>Opitutales</taxon>
        <taxon>Opitutaceae</taxon>
        <taxon>Ereboglobus</taxon>
    </lineage>
</organism>
<evidence type="ECO:0000259" key="6">
    <source>
        <dbReference type="PROSITE" id="PS50977"/>
    </source>
</evidence>
<dbReference type="SUPFAM" id="SSF46689">
    <property type="entry name" value="Homeodomain-like"/>
    <property type="match status" value="1"/>
</dbReference>
<dbReference type="SUPFAM" id="SSF48498">
    <property type="entry name" value="Tetracyclin repressor-like, C-terminal domain"/>
    <property type="match status" value="1"/>
</dbReference>